<protein>
    <submittedName>
        <fullName evidence="1">Uncharacterized protein</fullName>
    </submittedName>
</protein>
<reference evidence="1" key="2">
    <citation type="journal article" date="2015" name="Data Brief">
        <title>Shoot transcriptome of the giant reed, Arundo donax.</title>
        <authorList>
            <person name="Barrero R.A."/>
            <person name="Guerrero F.D."/>
            <person name="Moolhuijzen P."/>
            <person name="Goolsby J.A."/>
            <person name="Tidwell J."/>
            <person name="Bellgard S.E."/>
            <person name="Bellgard M.I."/>
        </authorList>
    </citation>
    <scope>NUCLEOTIDE SEQUENCE</scope>
    <source>
        <tissue evidence="1">Shoot tissue taken approximately 20 cm above the soil surface</tissue>
    </source>
</reference>
<organism evidence="1">
    <name type="scientific">Arundo donax</name>
    <name type="common">Giant reed</name>
    <name type="synonym">Donax arundinaceus</name>
    <dbReference type="NCBI Taxonomy" id="35708"/>
    <lineage>
        <taxon>Eukaryota</taxon>
        <taxon>Viridiplantae</taxon>
        <taxon>Streptophyta</taxon>
        <taxon>Embryophyta</taxon>
        <taxon>Tracheophyta</taxon>
        <taxon>Spermatophyta</taxon>
        <taxon>Magnoliopsida</taxon>
        <taxon>Liliopsida</taxon>
        <taxon>Poales</taxon>
        <taxon>Poaceae</taxon>
        <taxon>PACMAD clade</taxon>
        <taxon>Arundinoideae</taxon>
        <taxon>Arundineae</taxon>
        <taxon>Arundo</taxon>
    </lineage>
</organism>
<dbReference type="AlphaFoldDB" id="A0A0A9E326"/>
<name>A0A0A9E326_ARUDO</name>
<dbReference type="EMBL" id="GBRH01204462">
    <property type="protein sequence ID" value="JAD93433.1"/>
    <property type="molecule type" value="Transcribed_RNA"/>
</dbReference>
<proteinExistence type="predicted"/>
<evidence type="ECO:0000313" key="1">
    <source>
        <dbReference type="EMBL" id="JAD93433.1"/>
    </source>
</evidence>
<sequence length="76" mass="8264">MGGLSSRVGATHWNATSKILFNISSFTASVNIGSNMSVTFPLLYFSNAHRTVILSLALLLTSIGRRPERISRSKIP</sequence>
<accession>A0A0A9E326</accession>
<reference evidence="1" key="1">
    <citation type="submission" date="2014-09" db="EMBL/GenBank/DDBJ databases">
        <authorList>
            <person name="Magalhaes I.L.F."/>
            <person name="Oliveira U."/>
            <person name="Santos F.R."/>
            <person name="Vidigal T.H.D.A."/>
            <person name="Brescovit A.D."/>
            <person name="Santos A.J."/>
        </authorList>
    </citation>
    <scope>NUCLEOTIDE SEQUENCE</scope>
    <source>
        <tissue evidence="1">Shoot tissue taken approximately 20 cm above the soil surface</tissue>
    </source>
</reference>